<reference evidence="1 2" key="1">
    <citation type="submission" date="2018-05" db="EMBL/GenBank/DDBJ databases">
        <title>Komagataeibacter cocois sp. nov., for a novel cellulose- producing strain isolated from coconut milk.</title>
        <authorList>
            <person name="Liu L."/>
            <person name="Wang Y."/>
            <person name="Liu S."/>
            <person name="Bi J."/>
            <person name="Chen H."/>
            <person name="Deng J."/>
            <person name="Zhang C."/>
            <person name="Hu Q."/>
            <person name="Li C."/>
        </authorList>
    </citation>
    <scope>NUCLEOTIDE SEQUENCE [LARGE SCALE GENOMIC DNA]</scope>
    <source>
        <strain evidence="1 2">WE7</strain>
    </source>
</reference>
<dbReference type="OrthoDB" id="9808681at2"/>
<dbReference type="InterPro" id="IPR023346">
    <property type="entry name" value="Lysozyme-like_dom_sf"/>
</dbReference>
<evidence type="ECO:0000313" key="2">
    <source>
        <dbReference type="Proteomes" id="UP000252680"/>
    </source>
</evidence>
<organism evidence="1 2">
    <name type="scientific">Novacetimonas cocois</name>
    <dbReference type="NCBI Taxonomy" id="1747507"/>
    <lineage>
        <taxon>Bacteria</taxon>
        <taxon>Pseudomonadati</taxon>
        <taxon>Pseudomonadota</taxon>
        <taxon>Alphaproteobacteria</taxon>
        <taxon>Acetobacterales</taxon>
        <taxon>Acetobacteraceae</taxon>
        <taxon>Novacetimonas</taxon>
    </lineage>
</organism>
<dbReference type="Gene3D" id="1.10.530.10">
    <property type="match status" value="1"/>
</dbReference>
<sequence>MGIPYLACMALVASLYHLPPRVLPAIQAAEGGYPGLEHTNTNGTRDLGVMQVNTVWLVPLIRYTGTPVTTVYRRLRDDACYNIAAAGAIMRTQLDATHDGLLRAIGNYHSHTPDLNRAYQLRVMQSAARLFAAAQTGQ</sequence>
<evidence type="ECO:0000313" key="1">
    <source>
        <dbReference type="EMBL" id="RBM08232.1"/>
    </source>
</evidence>
<dbReference type="Proteomes" id="UP000252680">
    <property type="component" value="Unassembled WGS sequence"/>
</dbReference>
<dbReference type="RefSeq" id="WP_113595352.1">
    <property type="nucleotide sequence ID" value="NZ_QEXL01000005.1"/>
</dbReference>
<dbReference type="AlphaFoldDB" id="A0A365YYK3"/>
<dbReference type="SUPFAM" id="SSF53955">
    <property type="entry name" value="Lysozyme-like"/>
    <property type="match status" value="1"/>
</dbReference>
<keyword evidence="2" id="KW-1185">Reference proteome</keyword>
<dbReference type="CDD" id="cd13400">
    <property type="entry name" value="LT_IagB-like"/>
    <property type="match status" value="1"/>
</dbReference>
<accession>A0A365YYK3</accession>
<protein>
    <submittedName>
        <fullName evidence="1">Lytic transglycosylase</fullName>
    </submittedName>
</protein>
<comment type="caution">
    <text evidence="1">The sequence shown here is derived from an EMBL/GenBank/DDBJ whole genome shotgun (WGS) entry which is preliminary data.</text>
</comment>
<gene>
    <name evidence="1" type="ORF">NJLHNGOC_04730</name>
</gene>
<proteinExistence type="predicted"/>
<dbReference type="EMBL" id="QEXL01000005">
    <property type="protein sequence ID" value="RBM08232.1"/>
    <property type="molecule type" value="Genomic_DNA"/>
</dbReference>
<name>A0A365YYK3_9PROT</name>